<sequence length="394" mass="41511">MVRQAIILAAGEGQRLRPFTAAKPKVMLRVGGKAIIEHVIEALAGCRICDIIIVAGYHREQIYDAVGDGRKFGVSVRYVVQEQQIGTAHALMQAADLASDTFLVLPGDQYITADTVRWLSDTAPWALLSTTVADNQTVRYGVVNSENGALRSIIEKPRQPCHARVSTGIFALSRAIFDHIKTDGDMPAVVNRMIGSGIAFQEVETQAPWLDVIYPWDLIALNDRILRQQAPLNEGTMEAGVYVQGGVTIGVGSRLCSGGYLKSPVKIGQGCRIGPNVVIGAGVSIGDNVNIGPFSVIEDSIIGNDITIGPGSYLYKSVVDSGCQIGSGFKAVAGPAEIHLNGEFLQIDTGSMVGGNCRIAEGVVASPGSIIGNGCSVAALKVIKGNIADGSQVV</sequence>
<dbReference type="PROSITE" id="PS00101">
    <property type="entry name" value="HEXAPEP_TRANSFERASES"/>
    <property type="match status" value="1"/>
</dbReference>
<evidence type="ECO:0000313" key="14">
    <source>
        <dbReference type="Proteomes" id="UP001375370"/>
    </source>
</evidence>
<evidence type="ECO:0000256" key="1">
    <source>
        <dbReference type="ARBA" id="ARBA00005166"/>
    </source>
</evidence>
<dbReference type="RefSeq" id="WP_338737260.1">
    <property type="nucleotide sequence ID" value="NZ_CP146612.1"/>
</dbReference>
<dbReference type="Pfam" id="PF00132">
    <property type="entry name" value="Hexapep"/>
    <property type="match status" value="1"/>
</dbReference>
<evidence type="ECO:0000256" key="3">
    <source>
        <dbReference type="ARBA" id="ARBA00007707"/>
    </source>
</evidence>
<evidence type="ECO:0000256" key="8">
    <source>
        <dbReference type="ARBA" id="ARBA00023268"/>
    </source>
</evidence>
<dbReference type="EMBL" id="CP146612">
    <property type="protein sequence ID" value="WWX25120.1"/>
    <property type="molecule type" value="Genomic_DNA"/>
</dbReference>
<evidence type="ECO:0000256" key="4">
    <source>
        <dbReference type="ARBA" id="ARBA00007947"/>
    </source>
</evidence>
<protein>
    <submittedName>
        <fullName evidence="13">Sugar phosphate nucleotidyltransferase</fullName>
    </submittedName>
</protein>
<dbReference type="SUPFAM" id="SSF51161">
    <property type="entry name" value="Trimeric LpxA-like enzymes"/>
    <property type="match status" value="1"/>
</dbReference>
<comment type="pathway">
    <text evidence="2">Nucleotide-sugar biosynthesis; UDP-N-acetyl-alpha-D-glucosamine biosynthesis; UDP-N-acetyl-alpha-D-glucosamine from N-acetyl-alpha-D-glucosamine 1-phosphate: step 1/1.</text>
</comment>
<evidence type="ECO:0000313" key="13">
    <source>
        <dbReference type="EMBL" id="WWX25120.1"/>
    </source>
</evidence>
<keyword evidence="5" id="KW-0808">Transferase</keyword>
<evidence type="ECO:0000259" key="12">
    <source>
        <dbReference type="Pfam" id="PF00483"/>
    </source>
</evidence>
<evidence type="ECO:0000256" key="2">
    <source>
        <dbReference type="ARBA" id="ARBA00005208"/>
    </source>
</evidence>
<accession>A0ABZ2J2G6</accession>
<evidence type="ECO:0000256" key="5">
    <source>
        <dbReference type="ARBA" id="ARBA00022679"/>
    </source>
</evidence>
<keyword evidence="14" id="KW-1185">Reference proteome</keyword>
<comment type="pathway">
    <text evidence="1">Nucleotide-sugar biosynthesis; UDP-N-acetyl-alpha-D-glucosamine biosynthesis; N-acetyl-alpha-D-glucosamine 1-phosphate from alpha-D-glucosamine 6-phosphate (route II): step 2/2.</text>
</comment>
<comment type="similarity">
    <text evidence="3">In the C-terminal section; belongs to the transferase hexapeptide repeat family.</text>
</comment>
<keyword evidence="6" id="KW-0548">Nucleotidyltransferase</keyword>
<evidence type="ECO:0000256" key="7">
    <source>
        <dbReference type="ARBA" id="ARBA00022737"/>
    </source>
</evidence>
<dbReference type="SUPFAM" id="SSF53448">
    <property type="entry name" value="Nucleotide-diphospho-sugar transferases"/>
    <property type="match status" value="1"/>
</dbReference>
<dbReference type="Pfam" id="PF00483">
    <property type="entry name" value="NTP_transferase"/>
    <property type="match status" value="1"/>
</dbReference>
<evidence type="ECO:0000256" key="10">
    <source>
        <dbReference type="ARBA" id="ARBA00048247"/>
    </source>
</evidence>
<organism evidence="13 14">
    <name type="scientific">Candidatus Dehalogenimonas loeffleri</name>
    <dbReference type="NCBI Taxonomy" id="3127115"/>
    <lineage>
        <taxon>Bacteria</taxon>
        <taxon>Bacillati</taxon>
        <taxon>Chloroflexota</taxon>
        <taxon>Dehalococcoidia</taxon>
        <taxon>Dehalococcoidales</taxon>
        <taxon>Dehalococcoidaceae</taxon>
        <taxon>Dehalogenimonas</taxon>
    </lineage>
</organism>
<dbReference type="InterPro" id="IPR050065">
    <property type="entry name" value="GlmU-like"/>
</dbReference>
<feature type="domain" description="Nucleotidyl transferase" evidence="12">
    <location>
        <begin position="5"/>
        <end position="212"/>
    </location>
</feature>
<dbReference type="InterPro" id="IPR005835">
    <property type="entry name" value="NTP_transferase_dom"/>
</dbReference>
<dbReference type="InterPro" id="IPR029044">
    <property type="entry name" value="Nucleotide-diphossugar_trans"/>
</dbReference>
<dbReference type="Proteomes" id="UP001375370">
    <property type="component" value="Chromosome"/>
</dbReference>
<dbReference type="Gene3D" id="3.90.550.10">
    <property type="entry name" value="Spore Coat Polysaccharide Biosynthesis Protein SpsA, Chain A"/>
    <property type="match status" value="1"/>
</dbReference>
<evidence type="ECO:0000256" key="11">
    <source>
        <dbReference type="ARBA" id="ARBA00048493"/>
    </source>
</evidence>
<dbReference type="Gene3D" id="2.160.10.10">
    <property type="entry name" value="Hexapeptide repeat proteins"/>
    <property type="match status" value="1"/>
</dbReference>
<reference evidence="13 14" key="1">
    <citation type="submission" date="2024-03" db="EMBL/GenBank/DDBJ databases">
        <title>A Dehalogenimonas Isolated from Estuarine Sediments Dihaloeliminates Chlorinated Alkanes.</title>
        <authorList>
            <person name="Yang Y."/>
            <person name="Wang H."/>
        </authorList>
    </citation>
    <scope>NUCLEOTIDE SEQUENCE [LARGE SCALE GENOMIC DNA]</scope>
    <source>
        <strain evidence="13 14">W</strain>
    </source>
</reference>
<evidence type="ECO:0000256" key="9">
    <source>
        <dbReference type="ARBA" id="ARBA00023315"/>
    </source>
</evidence>
<evidence type="ECO:0000256" key="6">
    <source>
        <dbReference type="ARBA" id="ARBA00022695"/>
    </source>
</evidence>
<gene>
    <name evidence="13" type="ORF">V8247_07620</name>
</gene>
<name>A0ABZ2J2G6_9CHLR</name>
<dbReference type="CDD" id="cd04181">
    <property type="entry name" value="NTP_transferase"/>
    <property type="match status" value="1"/>
</dbReference>
<keyword evidence="8" id="KW-0511">Multifunctional enzyme</keyword>
<proteinExistence type="inferred from homology"/>
<comment type="catalytic activity">
    <reaction evidence="10">
        <text>alpha-D-glucosamine 1-phosphate + acetyl-CoA = N-acetyl-alpha-D-glucosamine 1-phosphate + CoA + H(+)</text>
        <dbReference type="Rhea" id="RHEA:13725"/>
        <dbReference type="ChEBI" id="CHEBI:15378"/>
        <dbReference type="ChEBI" id="CHEBI:57287"/>
        <dbReference type="ChEBI" id="CHEBI:57288"/>
        <dbReference type="ChEBI" id="CHEBI:57776"/>
        <dbReference type="ChEBI" id="CHEBI:58516"/>
        <dbReference type="EC" id="2.3.1.157"/>
    </reaction>
</comment>
<comment type="catalytic activity">
    <reaction evidence="11">
        <text>N-acetyl-alpha-D-glucosamine 1-phosphate + UTP + H(+) = UDP-N-acetyl-alpha-D-glucosamine + diphosphate</text>
        <dbReference type="Rhea" id="RHEA:13509"/>
        <dbReference type="ChEBI" id="CHEBI:15378"/>
        <dbReference type="ChEBI" id="CHEBI:33019"/>
        <dbReference type="ChEBI" id="CHEBI:46398"/>
        <dbReference type="ChEBI" id="CHEBI:57705"/>
        <dbReference type="ChEBI" id="CHEBI:57776"/>
        <dbReference type="EC" id="2.7.7.23"/>
    </reaction>
</comment>
<dbReference type="PANTHER" id="PTHR43584:SF8">
    <property type="entry name" value="N-ACETYLMURAMATE ALPHA-1-PHOSPHATE URIDYLYLTRANSFERASE"/>
    <property type="match status" value="1"/>
</dbReference>
<dbReference type="PANTHER" id="PTHR43584">
    <property type="entry name" value="NUCLEOTIDYL TRANSFERASE"/>
    <property type="match status" value="1"/>
</dbReference>
<keyword evidence="9" id="KW-0012">Acyltransferase</keyword>
<dbReference type="InterPro" id="IPR001451">
    <property type="entry name" value="Hexapep"/>
</dbReference>
<keyword evidence="7" id="KW-0677">Repeat</keyword>
<dbReference type="InterPro" id="IPR011004">
    <property type="entry name" value="Trimer_LpxA-like_sf"/>
</dbReference>
<comment type="similarity">
    <text evidence="4">In the N-terminal section; belongs to the N-acetylglucosamine-1-phosphate uridyltransferase family.</text>
</comment>
<dbReference type="InterPro" id="IPR018357">
    <property type="entry name" value="Hexapep_transf_CS"/>
</dbReference>